<keyword evidence="4 11" id="KW-0812">Transmembrane</keyword>
<evidence type="ECO:0000256" key="1">
    <source>
        <dbReference type="ARBA" id="ARBA00004141"/>
    </source>
</evidence>
<reference evidence="12" key="1">
    <citation type="submission" date="2020-02" db="EMBL/GenBank/DDBJ databases">
        <title>Mitochondrial genomes of Columbicola feather lice are highly fragmented, indicating repeated evolution of minicircle-type genomes in parasitic lice.</title>
        <authorList>
            <person name="Sweet A."/>
            <person name="Johnson K."/>
            <person name="Cameron S."/>
        </authorList>
    </citation>
    <scope>NUCLEOTIDE SEQUENCE</scope>
    <source>
        <strain evidence="12">28-9</strain>
    </source>
</reference>
<evidence type="ECO:0000256" key="4">
    <source>
        <dbReference type="ARBA" id="ARBA00022692"/>
    </source>
</evidence>
<dbReference type="GO" id="GO:0008137">
    <property type="term" value="F:NADH dehydrogenase (ubiquinone) activity"/>
    <property type="evidence" value="ECO:0007669"/>
    <property type="project" value="UniProtKB-EC"/>
</dbReference>
<feature type="transmembrane region" description="Helical" evidence="11">
    <location>
        <begin position="47"/>
        <end position="71"/>
    </location>
</feature>
<geneLocation type="mitochondrion" evidence="12"/>
<evidence type="ECO:0000256" key="9">
    <source>
        <dbReference type="ARBA" id="ARBA00031586"/>
    </source>
</evidence>
<evidence type="ECO:0000256" key="10">
    <source>
        <dbReference type="ARBA" id="ARBA00049551"/>
    </source>
</evidence>
<dbReference type="Gene3D" id="1.10.287.3510">
    <property type="match status" value="1"/>
</dbReference>
<keyword evidence="5" id="KW-1278">Translocase</keyword>
<dbReference type="AlphaFoldDB" id="A0A6G8QRZ9"/>
<keyword evidence="6 11" id="KW-1133">Transmembrane helix</keyword>
<evidence type="ECO:0000256" key="3">
    <source>
        <dbReference type="ARBA" id="ARBA00016612"/>
    </source>
</evidence>
<proteinExistence type="inferred from homology"/>
<dbReference type="Pfam" id="PF00420">
    <property type="entry name" value="Oxidored_q2"/>
    <property type="match status" value="1"/>
</dbReference>
<dbReference type="EMBL" id="MT094278">
    <property type="protein sequence ID" value="QIN90097.1"/>
    <property type="molecule type" value="Genomic_DNA"/>
</dbReference>
<evidence type="ECO:0000256" key="2">
    <source>
        <dbReference type="ARBA" id="ARBA00010519"/>
    </source>
</evidence>
<evidence type="ECO:0000256" key="8">
    <source>
        <dbReference type="ARBA" id="ARBA00023136"/>
    </source>
</evidence>
<keyword evidence="7" id="KW-0520">NAD</keyword>
<gene>
    <name evidence="12" type="primary">NAD4L</name>
</gene>
<accession>A0A6G8QRZ9</accession>
<comment type="similarity">
    <text evidence="2">Belongs to the complex I subunit 4L family.</text>
</comment>
<dbReference type="GO" id="GO:0016020">
    <property type="term" value="C:membrane"/>
    <property type="evidence" value="ECO:0007669"/>
    <property type="project" value="UniProtKB-SubCell"/>
</dbReference>
<evidence type="ECO:0000256" key="11">
    <source>
        <dbReference type="SAM" id="Phobius"/>
    </source>
</evidence>
<evidence type="ECO:0000256" key="5">
    <source>
        <dbReference type="ARBA" id="ARBA00022967"/>
    </source>
</evidence>
<comment type="subcellular location">
    <subcellularLocation>
        <location evidence="1">Membrane</location>
        <topology evidence="1">Multi-pass membrane protein</topology>
    </subcellularLocation>
</comment>
<evidence type="ECO:0000313" key="12">
    <source>
        <dbReference type="EMBL" id="QIN90097.1"/>
    </source>
</evidence>
<feature type="transmembrane region" description="Helical" evidence="11">
    <location>
        <begin position="20"/>
        <end position="41"/>
    </location>
</feature>
<protein>
    <recommendedName>
        <fullName evidence="3">NADH-ubiquinone oxidoreductase chain 4L</fullName>
    </recommendedName>
    <alternativeName>
        <fullName evidence="9">NADH dehydrogenase subunit 4L</fullName>
    </alternativeName>
</protein>
<sequence length="90" mass="10203">MIFFCLIFSLSKILDNKNILLIVISMEMVTSCVFTILVMNLSVNPFLGGFLLVFFLTLCVCESVIGLSILVKIVKKNYSETLQVFSWIKN</sequence>
<evidence type="ECO:0000256" key="6">
    <source>
        <dbReference type="ARBA" id="ARBA00022989"/>
    </source>
</evidence>
<evidence type="ECO:0000256" key="7">
    <source>
        <dbReference type="ARBA" id="ARBA00023027"/>
    </source>
</evidence>
<keyword evidence="12" id="KW-0496">Mitochondrion</keyword>
<keyword evidence="8 11" id="KW-0472">Membrane</keyword>
<name>A0A6G8QRZ9_9NEOP</name>
<organism evidence="12">
    <name type="scientific">Columbicola passerinae</name>
    <dbReference type="NCBI Taxonomy" id="128994"/>
    <lineage>
        <taxon>Eukaryota</taxon>
        <taxon>Metazoa</taxon>
        <taxon>Ecdysozoa</taxon>
        <taxon>Arthropoda</taxon>
        <taxon>Hexapoda</taxon>
        <taxon>Insecta</taxon>
        <taxon>Pterygota</taxon>
        <taxon>Neoptera</taxon>
        <taxon>Paraneoptera</taxon>
        <taxon>Psocodea</taxon>
        <taxon>Troctomorpha</taxon>
        <taxon>Phthiraptera</taxon>
        <taxon>Ischnocera</taxon>
        <taxon>Philopteridae</taxon>
        <taxon>Columbicola</taxon>
    </lineage>
</organism>
<dbReference type="InterPro" id="IPR039428">
    <property type="entry name" value="NUOK/Mnh_C1-like"/>
</dbReference>
<comment type="catalytic activity">
    <reaction evidence="10">
        <text>a ubiquinone + NADH + 5 H(+)(in) = a ubiquinol + NAD(+) + 4 H(+)(out)</text>
        <dbReference type="Rhea" id="RHEA:29091"/>
        <dbReference type="Rhea" id="RHEA-COMP:9565"/>
        <dbReference type="Rhea" id="RHEA-COMP:9566"/>
        <dbReference type="ChEBI" id="CHEBI:15378"/>
        <dbReference type="ChEBI" id="CHEBI:16389"/>
        <dbReference type="ChEBI" id="CHEBI:17976"/>
        <dbReference type="ChEBI" id="CHEBI:57540"/>
        <dbReference type="ChEBI" id="CHEBI:57945"/>
        <dbReference type="EC" id="7.1.1.2"/>
    </reaction>
</comment>